<keyword evidence="2" id="KW-0614">Plasmid</keyword>
<dbReference type="KEGG" id="nav:JQS30_17015"/>
<evidence type="ECO:0000313" key="3">
    <source>
        <dbReference type="Proteomes" id="UP000662939"/>
    </source>
</evidence>
<keyword evidence="3" id="KW-1185">Reference proteome</keyword>
<accession>A0A895XUZ7</accession>
<organism evidence="2 3">
    <name type="scientific">Natronoglycomyces albus</name>
    <dbReference type="NCBI Taxonomy" id="2811108"/>
    <lineage>
        <taxon>Bacteria</taxon>
        <taxon>Bacillati</taxon>
        <taxon>Actinomycetota</taxon>
        <taxon>Actinomycetes</taxon>
        <taxon>Glycomycetales</taxon>
        <taxon>Glycomycetaceae</taxon>
        <taxon>Natronoglycomyces</taxon>
    </lineage>
</organism>
<geneLocation type="plasmid" evidence="2 3">
    <name>p1</name>
</geneLocation>
<protein>
    <submittedName>
        <fullName evidence="2">Uncharacterized protein</fullName>
    </submittedName>
</protein>
<dbReference type="RefSeq" id="WP_213173200.1">
    <property type="nucleotide sequence ID" value="NZ_CP070498.1"/>
</dbReference>
<dbReference type="AlphaFoldDB" id="A0A895XUZ7"/>
<feature type="region of interest" description="Disordered" evidence="1">
    <location>
        <begin position="321"/>
        <end position="342"/>
    </location>
</feature>
<proteinExistence type="predicted"/>
<dbReference type="EMBL" id="CP070498">
    <property type="protein sequence ID" value="QSB07205.1"/>
    <property type="molecule type" value="Genomic_DNA"/>
</dbReference>
<feature type="region of interest" description="Disordered" evidence="1">
    <location>
        <begin position="379"/>
        <end position="398"/>
    </location>
</feature>
<sequence>MELTVSPFQRAGAWSITYMTNKPHPRTLTRDDLNTAITRIGADATTAKHATKDNPGWAWRCALQAGFPNSPATHATSKRDPATLLHERLGPDIGTDETWPCHLCGTAASHRWDKSMLPLGPAAAHVNDTPDNQPGMPTCQECRVAMWAMPYTSAWDRGKLWTPDPIRDEEEEPLLRAFWDRTQTALEEGAPSWSDTPNPLDLAWDSIATEPRYVRLVQWDSPNRGHAYLRQVDILPAVAAWISAAEERGYRPWLDALTKVGKPLHRLLLVSSVNQVIHRAAVFGREHPLRRVTIPTNRLALSRPYAEFDVDEALAALPPVPKGCPLPPSQPGPNPPGQHIGPPTLRTITAWGDRKTFKAWAVDARCVVSEQTLRQRIRTGWTPEKAISTPGQRGPSKQ</sequence>
<name>A0A895XUZ7_9ACTN</name>
<feature type="compositionally biased region" description="Pro residues" evidence="1">
    <location>
        <begin position="321"/>
        <end position="336"/>
    </location>
</feature>
<reference evidence="2" key="1">
    <citation type="submission" date="2021-02" db="EMBL/GenBank/DDBJ databases">
        <title>Natronoglycomyces albus gen. nov., sp. nov, a haloalkaliphilic actinobacterium from a soda solonchak soil.</title>
        <authorList>
            <person name="Sorokin D.Y."/>
            <person name="Khijniak T.V."/>
            <person name="Zakharycheva A.P."/>
            <person name="Boueva O.V."/>
            <person name="Ariskina E.V."/>
            <person name="Hahnke R.L."/>
            <person name="Bunk B."/>
            <person name="Sproer C."/>
            <person name="Schumann P."/>
            <person name="Evtushenko L.I."/>
            <person name="Kublanov I.V."/>
        </authorList>
    </citation>
    <scope>NUCLEOTIDE SEQUENCE</scope>
    <source>
        <strain evidence="2">DSM 106290</strain>
        <plasmid evidence="2">p1</plasmid>
    </source>
</reference>
<feature type="compositionally biased region" description="Polar residues" evidence="1">
    <location>
        <begin position="389"/>
        <end position="398"/>
    </location>
</feature>
<dbReference type="Proteomes" id="UP000662939">
    <property type="component" value="Plasmid p1"/>
</dbReference>
<evidence type="ECO:0000256" key="1">
    <source>
        <dbReference type="SAM" id="MobiDB-lite"/>
    </source>
</evidence>
<evidence type="ECO:0000313" key="2">
    <source>
        <dbReference type="EMBL" id="QSB07205.1"/>
    </source>
</evidence>
<gene>
    <name evidence="2" type="ORF">JQS30_17015</name>
</gene>